<reference evidence="2 3" key="1">
    <citation type="submission" date="2019-09" db="EMBL/GenBank/DDBJ databases">
        <title>Isolation and identification of active actinomycetes.</title>
        <authorList>
            <person name="Yu Z."/>
            <person name="Han C."/>
            <person name="Yu B."/>
        </authorList>
    </citation>
    <scope>NUCLEOTIDE SEQUENCE [LARGE SCALE GENOMIC DNA]</scope>
    <source>
        <strain evidence="2 3">NEAU-H2</strain>
    </source>
</reference>
<organism evidence="2 3">
    <name type="scientific">Streptomyces triticiradicis</name>
    <dbReference type="NCBI Taxonomy" id="2651189"/>
    <lineage>
        <taxon>Bacteria</taxon>
        <taxon>Bacillati</taxon>
        <taxon>Actinomycetota</taxon>
        <taxon>Actinomycetes</taxon>
        <taxon>Kitasatosporales</taxon>
        <taxon>Streptomycetaceae</taxon>
        <taxon>Streptomyces</taxon>
    </lineage>
</organism>
<comment type="caution">
    <text evidence="2">The sequence shown here is derived from an EMBL/GenBank/DDBJ whole genome shotgun (WGS) entry which is preliminary data.</text>
</comment>
<proteinExistence type="predicted"/>
<evidence type="ECO:0000313" key="2">
    <source>
        <dbReference type="EMBL" id="KAB1986208.1"/>
    </source>
</evidence>
<evidence type="ECO:0008006" key="4">
    <source>
        <dbReference type="Google" id="ProtNLM"/>
    </source>
</evidence>
<keyword evidence="1" id="KW-0732">Signal</keyword>
<accession>A0A7J5DBL2</accession>
<evidence type="ECO:0000256" key="1">
    <source>
        <dbReference type="SAM" id="SignalP"/>
    </source>
</evidence>
<dbReference type="AlphaFoldDB" id="A0A7J5DBL2"/>
<name>A0A7J5DBL2_9ACTN</name>
<dbReference type="Proteomes" id="UP000442990">
    <property type="component" value="Unassembled WGS sequence"/>
</dbReference>
<dbReference type="RefSeq" id="WP_151471542.1">
    <property type="nucleotide sequence ID" value="NZ_WBKG01000021.1"/>
</dbReference>
<keyword evidence="3" id="KW-1185">Reference proteome</keyword>
<dbReference type="EMBL" id="WBKG01000021">
    <property type="protein sequence ID" value="KAB1986208.1"/>
    <property type="molecule type" value="Genomic_DNA"/>
</dbReference>
<protein>
    <recommendedName>
        <fullName evidence="4">Secreted protein</fullName>
    </recommendedName>
</protein>
<sequence length="130" mass="13779">MMMKRVAVAAVTALLVFSGANAYAYGTKSTSLSNGTLYIHGDDGCLVSNNCSLYYSATEYKKTGGSRVTIQLAMTTGEELFLDSQKTAVDGSDIKHSWGGKKKSAVPDCSIAGYMKASTGNYYTPNLSVC</sequence>
<feature type="signal peptide" evidence="1">
    <location>
        <begin position="1"/>
        <end position="22"/>
    </location>
</feature>
<evidence type="ECO:0000313" key="3">
    <source>
        <dbReference type="Proteomes" id="UP000442990"/>
    </source>
</evidence>
<feature type="chain" id="PRO_5038822007" description="Secreted protein" evidence="1">
    <location>
        <begin position="23"/>
        <end position="130"/>
    </location>
</feature>
<gene>
    <name evidence="2" type="ORF">F8144_24210</name>
</gene>